<reference evidence="2" key="1">
    <citation type="submission" date="2021-02" db="EMBL/GenBank/DDBJ databases">
        <authorList>
            <person name="Dougan E. K."/>
            <person name="Rhodes N."/>
            <person name="Thang M."/>
            <person name="Chan C."/>
        </authorList>
    </citation>
    <scope>NUCLEOTIDE SEQUENCE</scope>
</reference>
<evidence type="ECO:0000313" key="3">
    <source>
        <dbReference type="Proteomes" id="UP000626109"/>
    </source>
</evidence>
<proteinExistence type="predicted"/>
<comment type="caution">
    <text evidence="2">The sequence shown here is derived from an EMBL/GenBank/DDBJ whole genome shotgun (WGS) entry which is preliminary data.</text>
</comment>
<gene>
    <name evidence="2" type="ORF">PGLA2088_LOCUS42894</name>
</gene>
<protein>
    <submittedName>
        <fullName evidence="2">Uncharacterized protein</fullName>
    </submittedName>
</protein>
<feature type="signal peptide" evidence="1">
    <location>
        <begin position="1"/>
        <end position="16"/>
    </location>
</feature>
<dbReference type="AlphaFoldDB" id="A0A813LBF9"/>
<evidence type="ECO:0000313" key="2">
    <source>
        <dbReference type="EMBL" id="CAE8723031.1"/>
    </source>
</evidence>
<feature type="chain" id="PRO_5032644822" evidence="1">
    <location>
        <begin position="17"/>
        <end position="265"/>
    </location>
</feature>
<organism evidence="2 3">
    <name type="scientific">Polarella glacialis</name>
    <name type="common">Dinoflagellate</name>
    <dbReference type="NCBI Taxonomy" id="89957"/>
    <lineage>
        <taxon>Eukaryota</taxon>
        <taxon>Sar</taxon>
        <taxon>Alveolata</taxon>
        <taxon>Dinophyceae</taxon>
        <taxon>Suessiales</taxon>
        <taxon>Suessiaceae</taxon>
        <taxon>Polarella</taxon>
    </lineage>
</organism>
<evidence type="ECO:0000256" key="1">
    <source>
        <dbReference type="SAM" id="SignalP"/>
    </source>
</evidence>
<accession>A0A813LBF9</accession>
<dbReference type="Proteomes" id="UP000626109">
    <property type="component" value="Unassembled WGS sequence"/>
</dbReference>
<dbReference type="EMBL" id="CAJNNW010034521">
    <property type="protein sequence ID" value="CAE8723031.1"/>
    <property type="molecule type" value="Genomic_DNA"/>
</dbReference>
<name>A0A813LBF9_POLGL</name>
<keyword evidence="1" id="KW-0732">Signal</keyword>
<sequence length="265" mass="29064">MLALFFMLAHLFGGRQLRCLSLSDYLLDRLVSVMRPNDLRRRIPKSAHCFGFCKKHAGREHADQDSDPTASAMHSEHPEISPLLRLPQEAMQELTEHSASVAARDPFATTAWHAAAVWQRFRQRLPWGLPDLCAGHAAAAEQPQPEQRLRGAQLRAFGRGPCSGAAGDECRSVLGPGAASASAARRCRFLAAAFEECGDVQHSALWSSALALQKHLRRRSGVLCVALAAAPLGWCESDQHSDTEQLVDFNDNRPLDTINVLDSVL</sequence>